<dbReference type="Gene3D" id="2.60.40.10">
    <property type="entry name" value="Immunoglobulins"/>
    <property type="match status" value="1"/>
</dbReference>
<reference evidence="8" key="1">
    <citation type="submission" date="2025-08" db="UniProtKB">
        <authorList>
            <consortium name="Ensembl"/>
        </authorList>
    </citation>
    <scope>IDENTIFICATION</scope>
</reference>
<evidence type="ECO:0000259" key="7">
    <source>
        <dbReference type="PROSITE" id="PS50835"/>
    </source>
</evidence>
<dbReference type="SUPFAM" id="SSF48726">
    <property type="entry name" value="Immunoglobulin"/>
    <property type="match status" value="1"/>
</dbReference>
<sequence>MDWVLLLLLLLLPPPTTSLHTCHTAGSREAYSYWVTQPKNISAPKGGSISITFSFCYPWEIAKNPNVKISWRREEFHGPFFYIQTPAFTHEDFKDRLSLDWKEGQNFGSLTIRNLREEDRSTYFCRVQLNTKNEGLKQWQSIEGTALTITPAVKAITQSPTSSLKTTTTGIEVTESKRSPGYQSLSLGATVGVALATAVLVTAIWGLMVLLRWKRSKGQPTKVQSSVSELSSNTEKQYENVGYTGHNIDLKVNPEDDNIVYASLFLPNSTLPGTAPSHNLHRGSPEETLYSVLKV</sequence>
<dbReference type="PANTHER" id="PTHR15549">
    <property type="entry name" value="PAIRED IMMUNOGLOBULIN-LIKE TYPE 2 RECEPTOR"/>
    <property type="match status" value="1"/>
</dbReference>
<evidence type="ECO:0000256" key="6">
    <source>
        <dbReference type="SAM" id="SignalP"/>
    </source>
</evidence>
<dbReference type="InterPro" id="IPR007110">
    <property type="entry name" value="Ig-like_dom"/>
</dbReference>
<keyword evidence="6" id="KW-0732">Signal</keyword>
<evidence type="ECO:0000256" key="5">
    <source>
        <dbReference type="SAM" id="Phobius"/>
    </source>
</evidence>
<dbReference type="InterPro" id="IPR013106">
    <property type="entry name" value="Ig_V-set"/>
</dbReference>
<dbReference type="InterPro" id="IPR013783">
    <property type="entry name" value="Ig-like_fold"/>
</dbReference>
<evidence type="ECO:0000256" key="1">
    <source>
        <dbReference type="ARBA" id="ARBA00004167"/>
    </source>
</evidence>
<evidence type="ECO:0000256" key="3">
    <source>
        <dbReference type="ARBA" id="ARBA00022989"/>
    </source>
</evidence>
<keyword evidence="3 5" id="KW-1133">Transmembrane helix</keyword>
<dbReference type="GO" id="GO:0016020">
    <property type="term" value="C:membrane"/>
    <property type="evidence" value="ECO:0007669"/>
    <property type="project" value="UniProtKB-SubCell"/>
</dbReference>
<dbReference type="InterPro" id="IPR051694">
    <property type="entry name" value="Immunoregulatory_rcpt-like"/>
</dbReference>
<evidence type="ECO:0000256" key="2">
    <source>
        <dbReference type="ARBA" id="ARBA00022692"/>
    </source>
</evidence>
<keyword evidence="9" id="KW-1185">Reference proteome</keyword>
<dbReference type="PROSITE" id="PS50835">
    <property type="entry name" value="IG_LIKE"/>
    <property type="match status" value="1"/>
</dbReference>
<dbReference type="GeneTree" id="ENSGT00940000163799"/>
<feature type="signal peptide" evidence="6">
    <location>
        <begin position="1"/>
        <end position="18"/>
    </location>
</feature>
<proteinExistence type="predicted"/>
<evidence type="ECO:0000313" key="8">
    <source>
        <dbReference type="Ensembl" id="ENSSVLP00005031174.1"/>
    </source>
</evidence>
<dbReference type="PANTHER" id="PTHR15549:SF26">
    <property type="entry name" value="AXIAL BUDDING PATTERN PROTEIN 2-RELATED"/>
    <property type="match status" value="1"/>
</dbReference>
<feature type="domain" description="Ig-like" evidence="7">
    <location>
        <begin position="15"/>
        <end position="143"/>
    </location>
</feature>
<reference evidence="8" key="2">
    <citation type="submission" date="2025-09" db="UniProtKB">
        <authorList>
            <consortium name="Ensembl"/>
        </authorList>
    </citation>
    <scope>IDENTIFICATION</scope>
</reference>
<keyword evidence="4 5" id="KW-0472">Membrane</keyword>
<name>A0A8D2DTM9_SCIVU</name>
<feature type="transmembrane region" description="Helical" evidence="5">
    <location>
        <begin position="185"/>
        <end position="211"/>
    </location>
</feature>
<evidence type="ECO:0000313" key="9">
    <source>
        <dbReference type="Proteomes" id="UP000694564"/>
    </source>
</evidence>
<comment type="subcellular location">
    <subcellularLocation>
        <location evidence="1">Membrane</location>
        <topology evidence="1">Single-pass membrane protein</topology>
    </subcellularLocation>
</comment>
<dbReference type="Ensembl" id="ENSSVLT00005034620.1">
    <property type="protein sequence ID" value="ENSSVLP00005031174.1"/>
    <property type="gene ID" value="ENSSVLG00005024546.1"/>
</dbReference>
<dbReference type="InterPro" id="IPR036179">
    <property type="entry name" value="Ig-like_dom_sf"/>
</dbReference>
<feature type="chain" id="PRO_5034046742" description="Ig-like domain-containing protein" evidence="6">
    <location>
        <begin position="19"/>
        <end position="295"/>
    </location>
</feature>
<dbReference type="SMART" id="SM00409">
    <property type="entry name" value="IG"/>
    <property type="match status" value="1"/>
</dbReference>
<accession>A0A8D2DTM9</accession>
<dbReference type="GO" id="GO:0042288">
    <property type="term" value="F:MHC class I protein binding"/>
    <property type="evidence" value="ECO:0007669"/>
    <property type="project" value="TreeGrafter"/>
</dbReference>
<protein>
    <recommendedName>
        <fullName evidence="7">Ig-like domain-containing protein</fullName>
    </recommendedName>
</protein>
<dbReference type="GO" id="GO:0071944">
    <property type="term" value="C:cell periphery"/>
    <property type="evidence" value="ECO:0007669"/>
    <property type="project" value="UniProtKB-ARBA"/>
</dbReference>
<keyword evidence="2 5" id="KW-0812">Transmembrane</keyword>
<evidence type="ECO:0000256" key="4">
    <source>
        <dbReference type="ARBA" id="ARBA00023136"/>
    </source>
</evidence>
<dbReference type="AlphaFoldDB" id="A0A8D2DTM9"/>
<dbReference type="Proteomes" id="UP000694564">
    <property type="component" value="Chromosome 18"/>
</dbReference>
<dbReference type="InterPro" id="IPR003599">
    <property type="entry name" value="Ig_sub"/>
</dbReference>
<dbReference type="Pfam" id="PF07686">
    <property type="entry name" value="V-set"/>
    <property type="match status" value="1"/>
</dbReference>
<organism evidence="8 9">
    <name type="scientific">Sciurus vulgaris</name>
    <name type="common">Eurasian red squirrel</name>
    <dbReference type="NCBI Taxonomy" id="55149"/>
    <lineage>
        <taxon>Eukaryota</taxon>
        <taxon>Metazoa</taxon>
        <taxon>Chordata</taxon>
        <taxon>Craniata</taxon>
        <taxon>Vertebrata</taxon>
        <taxon>Euteleostomi</taxon>
        <taxon>Mammalia</taxon>
        <taxon>Eutheria</taxon>
        <taxon>Euarchontoglires</taxon>
        <taxon>Glires</taxon>
        <taxon>Rodentia</taxon>
        <taxon>Sciuromorpha</taxon>
        <taxon>Sciuridae</taxon>
        <taxon>Sciurinae</taxon>
        <taxon>Sciurini</taxon>
        <taxon>Sciurus</taxon>
    </lineage>
</organism>